<name>A0ABS8BVZ9_9RHOB</name>
<proteinExistence type="predicted"/>
<feature type="domain" description="N-acetyltransferase" evidence="3">
    <location>
        <begin position="1"/>
        <end position="192"/>
    </location>
</feature>
<evidence type="ECO:0000313" key="4">
    <source>
        <dbReference type="EMBL" id="MCB5199913.1"/>
    </source>
</evidence>
<dbReference type="InterPro" id="IPR016181">
    <property type="entry name" value="Acyl_CoA_acyltransferase"/>
</dbReference>
<dbReference type="PANTHER" id="PTHR43420">
    <property type="entry name" value="ACETYLTRANSFERASE"/>
    <property type="match status" value="1"/>
</dbReference>
<dbReference type="SUPFAM" id="SSF55729">
    <property type="entry name" value="Acyl-CoA N-acyltransferases (Nat)"/>
    <property type="match status" value="1"/>
</dbReference>
<accession>A0ABS8BVZ9</accession>
<keyword evidence="5" id="KW-1185">Reference proteome</keyword>
<dbReference type="EMBL" id="JAJATZ010000005">
    <property type="protein sequence ID" value="MCB5199913.1"/>
    <property type="molecule type" value="Genomic_DNA"/>
</dbReference>
<evidence type="ECO:0000259" key="3">
    <source>
        <dbReference type="PROSITE" id="PS51186"/>
    </source>
</evidence>
<dbReference type="CDD" id="cd04301">
    <property type="entry name" value="NAT_SF"/>
    <property type="match status" value="1"/>
</dbReference>
<dbReference type="InterPro" id="IPR050680">
    <property type="entry name" value="YpeA/RimI_acetyltransf"/>
</dbReference>
<comment type="caution">
    <text evidence="4">The sequence shown here is derived from an EMBL/GenBank/DDBJ whole genome shotgun (WGS) entry which is preliminary data.</text>
</comment>
<evidence type="ECO:0000256" key="2">
    <source>
        <dbReference type="ARBA" id="ARBA00023315"/>
    </source>
</evidence>
<dbReference type="InterPro" id="IPR000182">
    <property type="entry name" value="GNAT_dom"/>
</dbReference>
<evidence type="ECO:0000256" key="1">
    <source>
        <dbReference type="ARBA" id="ARBA00022679"/>
    </source>
</evidence>
<dbReference type="Proteomes" id="UP001138961">
    <property type="component" value="Unassembled WGS sequence"/>
</dbReference>
<keyword evidence="1" id="KW-0808">Transferase</keyword>
<gene>
    <name evidence="4" type="ORF">LGQ03_11755</name>
</gene>
<sequence length="192" mass="20975">MIIRAGLPASDRDAAATLYWQAFGQKLARVMGPDAKAMRYIIRVMRTDHVIAAHANDGTLLGVVGFKSRDGAFVDGTFHDLRAVYGWAGALWRAALLSLLERDIDNTRFLLDGLCVAPTARGQGIGSALLDAICTEARTRGYAKVRLDVIDTNPRARALYTRYGFRATNTQTIGPLSYIFGFTSSTTMVKTL</sequence>
<keyword evidence="2" id="KW-0012">Acyltransferase</keyword>
<dbReference type="Pfam" id="PF00583">
    <property type="entry name" value="Acetyltransf_1"/>
    <property type="match status" value="1"/>
</dbReference>
<dbReference type="PROSITE" id="PS51186">
    <property type="entry name" value="GNAT"/>
    <property type="match status" value="1"/>
</dbReference>
<evidence type="ECO:0000313" key="5">
    <source>
        <dbReference type="Proteomes" id="UP001138961"/>
    </source>
</evidence>
<dbReference type="RefSeq" id="WP_226748559.1">
    <property type="nucleotide sequence ID" value="NZ_JAJATZ010000005.1"/>
</dbReference>
<reference evidence="4" key="1">
    <citation type="submission" date="2021-10" db="EMBL/GenBank/DDBJ databases">
        <title>Loktanella gaetbuli sp. nov., isolated from a tidal flat.</title>
        <authorList>
            <person name="Park S."/>
            <person name="Yoon J.-H."/>
        </authorList>
    </citation>
    <scope>NUCLEOTIDE SEQUENCE</scope>
    <source>
        <strain evidence="4">TSTF-M6</strain>
    </source>
</reference>
<protein>
    <submittedName>
        <fullName evidence="4">GNAT family N-acetyltransferase</fullName>
    </submittedName>
</protein>
<organism evidence="4 5">
    <name type="scientific">Loktanella gaetbuli</name>
    <dbReference type="NCBI Taxonomy" id="2881335"/>
    <lineage>
        <taxon>Bacteria</taxon>
        <taxon>Pseudomonadati</taxon>
        <taxon>Pseudomonadota</taxon>
        <taxon>Alphaproteobacteria</taxon>
        <taxon>Rhodobacterales</taxon>
        <taxon>Roseobacteraceae</taxon>
        <taxon>Loktanella</taxon>
    </lineage>
</organism>
<dbReference type="Gene3D" id="3.40.630.30">
    <property type="match status" value="1"/>
</dbReference>